<sequence>MGRLAVLALLAVPTAAGVAYLALVLDKRNRKRLAKVPAQGVPAVDGVVRSLRELAQADTDTVVAVELRQPGLTSLPMDHLSALRHLVRLDVGGCGLTRLPGSISTLRSLQVLLAPRNRLGQVPPELGLLSSTLVQLDLGANQLATVPSELCQLTGLRSLNLMGNQLERLPEDFGRLTNLRLLGLKSNKLVELPSSFSQLTALVELFITDNKLLDLPEGERLGRHGSGPMGHPAGSYVAGAATGPPQLPAPPRPLPRLACLRLPRCLLHLPRLEMVRVAVCAITRLPPALLEGGALPSLAWFSVAGNPVCPDPPPPAPGLPLVAQEELELGQKLGEGASGDVFRAVWRGQLVAVKFFRADVSPDGRTEDEVALAVALQHPHLTQVLARVERPAGLVLRLETGVPLALKPTSQHLLRCKWADELAFQPRRALSLALAVADALRYCHAGGVCHGDVYAHNVLMDEDGSVTLCDFGASFSYDPAQQPFWQAMEVRAYGLFLRDVAHRCDPSPEGPAGGAGDAPSVGAALRRLAERCTELPPAERPSFGALCEELRGL</sequence>
<gene>
    <name evidence="6" type="ORF">TSOC_005144</name>
</gene>
<keyword evidence="2" id="KW-0433">Leucine-rich repeat</keyword>
<organism evidence="6 7">
    <name type="scientific">Tetrabaena socialis</name>
    <dbReference type="NCBI Taxonomy" id="47790"/>
    <lineage>
        <taxon>Eukaryota</taxon>
        <taxon>Viridiplantae</taxon>
        <taxon>Chlorophyta</taxon>
        <taxon>core chlorophytes</taxon>
        <taxon>Chlorophyceae</taxon>
        <taxon>CS clade</taxon>
        <taxon>Chlamydomonadales</taxon>
        <taxon>Tetrabaenaceae</taxon>
        <taxon>Tetrabaena</taxon>
    </lineage>
</organism>
<evidence type="ECO:0000256" key="4">
    <source>
        <dbReference type="PROSITE-ProRule" id="PRU10141"/>
    </source>
</evidence>
<dbReference type="Gene3D" id="1.10.510.10">
    <property type="entry name" value="Transferase(Phosphotransferase) domain 1"/>
    <property type="match status" value="1"/>
</dbReference>
<dbReference type="SUPFAM" id="SSF56112">
    <property type="entry name" value="Protein kinase-like (PK-like)"/>
    <property type="match status" value="1"/>
</dbReference>
<keyword evidence="4" id="KW-0067">ATP-binding</keyword>
<dbReference type="PROSITE" id="PS50011">
    <property type="entry name" value="PROTEIN_KINASE_DOM"/>
    <property type="match status" value="1"/>
</dbReference>
<dbReference type="GO" id="GO:0005524">
    <property type="term" value="F:ATP binding"/>
    <property type="evidence" value="ECO:0007669"/>
    <property type="project" value="UniProtKB-UniRule"/>
</dbReference>
<dbReference type="Pfam" id="PF00069">
    <property type="entry name" value="Pkinase"/>
    <property type="match status" value="1"/>
</dbReference>
<dbReference type="Gene3D" id="3.30.200.20">
    <property type="entry name" value="Phosphorylase Kinase, domain 1"/>
    <property type="match status" value="1"/>
</dbReference>
<evidence type="ECO:0000256" key="2">
    <source>
        <dbReference type="ARBA" id="ARBA00022614"/>
    </source>
</evidence>
<keyword evidence="7" id="KW-1185">Reference proteome</keyword>
<dbReference type="InterPro" id="IPR017441">
    <property type="entry name" value="Protein_kinase_ATP_BS"/>
</dbReference>
<comment type="subcellular location">
    <subcellularLocation>
        <location evidence="1">Cytoplasm</location>
        <location evidence="1">Cytoskeleton</location>
        <location evidence="1">Cilium axoneme</location>
    </subcellularLocation>
</comment>
<dbReference type="PANTHER" id="PTHR48051:SF1">
    <property type="entry name" value="RAS SUPPRESSOR PROTEIN 1"/>
    <property type="match status" value="1"/>
</dbReference>
<keyword evidence="3" id="KW-0677">Repeat</keyword>
<dbReference type="SUPFAM" id="SSF52058">
    <property type="entry name" value="L domain-like"/>
    <property type="match status" value="1"/>
</dbReference>
<dbReference type="InterPro" id="IPR000719">
    <property type="entry name" value="Prot_kinase_dom"/>
</dbReference>
<name>A0A2J8A716_9CHLO</name>
<accession>A0A2J8A716</accession>
<dbReference type="AlphaFoldDB" id="A0A2J8A716"/>
<proteinExistence type="predicted"/>
<dbReference type="GO" id="GO:0004672">
    <property type="term" value="F:protein kinase activity"/>
    <property type="evidence" value="ECO:0007669"/>
    <property type="project" value="InterPro"/>
</dbReference>
<dbReference type="InterPro" id="IPR003591">
    <property type="entry name" value="Leu-rich_rpt_typical-subtyp"/>
</dbReference>
<evidence type="ECO:0000256" key="3">
    <source>
        <dbReference type="ARBA" id="ARBA00022737"/>
    </source>
</evidence>
<dbReference type="InterPro" id="IPR032675">
    <property type="entry name" value="LRR_dom_sf"/>
</dbReference>
<dbReference type="InterPro" id="IPR011009">
    <property type="entry name" value="Kinase-like_dom_sf"/>
</dbReference>
<dbReference type="Gene3D" id="3.80.10.10">
    <property type="entry name" value="Ribonuclease Inhibitor"/>
    <property type="match status" value="1"/>
</dbReference>
<feature type="domain" description="Protein kinase" evidence="5">
    <location>
        <begin position="327"/>
        <end position="553"/>
    </location>
</feature>
<evidence type="ECO:0000256" key="1">
    <source>
        <dbReference type="ARBA" id="ARBA00004430"/>
    </source>
</evidence>
<dbReference type="InterPro" id="IPR001611">
    <property type="entry name" value="Leu-rich_rpt"/>
</dbReference>
<keyword evidence="4" id="KW-0547">Nucleotide-binding</keyword>
<dbReference type="Pfam" id="PF00560">
    <property type="entry name" value="LRR_1"/>
    <property type="match status" value="1"/>
</dbReference>
<evidence type="ECO:0000313" key="7">
    <source>
        <dbReference type="Proteomes" id="UP000236333"/>
    </source>
</evidence>
<reference evidence="6 7" key="1">
    <citation type="journal article" date="2017" name="Mol. Biol. Evol.">
        <title>The 4-celled Tetrabaena socialis nuclear genome reveals the essential components for genetic control of cell number at the origin of multicellularity in the volvocine lineage.</title>
        <authorList>
            <person name="Featherston J."/>
            <person name="Arakaki Y."/>
            <person name="Hanschen E.R."/>
            <person name="Ferris P.J."/>
            <person name="Michod R.E."/>
            <person name="Olson B.J.S.C."/>
            <person name="Nozaki H."/>
            <person name="Durand P.M."/>
        </authorList>
    </citation>
    <scope>NUCLEOTIDE SEQUENCE [LARGE SCALE GENOMIC DNA]</scope>
    <source>
        <strain evidence="6 7">NIES-571</strain>
    </source>
</reference>
<dbReference type="SMART" id="SM00369">
    <property type="entry name" value="LRR_TYP"/>
    <property type="match status" value="6"/>
</dbReference>
<feature type="binding site" evidence="4">
    <location>
        <position position="354"/>
    </location>
    <ligand>
        <name>ATP</name>
        <dbReference type="ChEBI" id="CHEBI:30616"/>
    </ligand>
</feature>
<evidence type="ECO:0000313" key="6">
    <source>
        <dbReference type="EMBL" id="PNH08307.1"/>
    </source>
</evidence>
<dbReference type="InterPro" id="IPR050216">
    <property type="entry name" value="LRR_domain-containing"/>
</dbReference>
<dbReference type="GO" id="GO:0005930">
    <property type="term" value="C:axoneme"/>
    <property type="evidence" value="ECO:0007669"/>
    <property type="project" value="UniProtKB-SubCell"/>
</dbReference>
<dbReference type="PROSITE" id="PS00107">
    <property type="entry name" value="PROTEIN_KINASE_ATP"/>
    <property type="match status" value="1"/>
</dbReference>
<comment type="caution">
    <text evidence="6">The sequence shown here is derived from an EMBL/GenBank/DDBJ whole genome shotgun (WGS) entry which is preliminary data.</text>
</comment>
<protein>
    <submittedName>
        <fullName evidence="6">Leucine-rich repeat-containing protein 1</fullName>
    </submittedName>
</protein>
<dbReference type="EMBL" id="PGGS01000135">
    <property type="protein sequence ID" value="PNH08307.1"/>
    <property type="molecule type" value="Genomic_DNA"/>
</dbReference>
<dbReference type="Proteomes" id="UP000236333">
    <property type="component" value="Unassembled WGS sequence"/>
</dbReference>
<evidence type="ECO:0000259" key="5">
    <source>
        <dbReference type="PROSITE" id="PS50011"/>
    </source>
</evidence>
<dbReference type="PANTHER" id="PTHR48051">
    <property type="match status" value="1"/>
</dbReference>
<dbReference type="OrthoDB" id="1668230at2759"/>